<keyword evidence="6" id="KW-0812">Transmembrane</keyword>
<evidence type="ECO:0000256" key="10">
    <source>
        <dbReference type="RuleBase" id="RU364125"/>
    </source>
</evidence>
<dbReference type="InterPro" id="IPR005503">
    <property type="entry name" value="FliL"/>
</dbReference>
<dbReference type="Proteomes" id="UP000295443">
    <property type="component" value="Unassembled WGS sequence"/>
</dbReference>
<dbReference type="AlphaFoldDB" id="A0A4R1B5Q4"/>
<keyword evidence="4" id="KW-1003">Cell membrane</keyword>
<evidence type="ECO:0000256" key="9">
    <source>
        <dbReference type="ARBA" id="ARBA00023136"/>
    </source>
</evidence>
<evidence type="ECO:0000256" key="8">
    <source>
        <dbReference type="ARBA" id="ARBA00022989"/>
    </source>
</evidence>
<evidence type="ECO:0000256" key="2">
    <source>
        <dbReference type="ARBA" id="ARBA00004162"/>
    </source>
</evidence>
<protein>
    <recommendedName>
        <fullName evidence="10">Flagellar protein FliL</fullName>
    </recommendedName>
</protein>
<dbReference type="PANTHER" id="PTHR35091:SF2">
    <property type="entry name" value="FLAGELLAR PROTEIN FLIL"/>
    <property type="match status" value="1"/>
</dbReference>
<evidence type="ECO:0000256" key="6">
    <source>
        <dbReference type="ARBA" id="ARBA00022692"/>
    </source>
</evidence>
<dbReference type="GO" id="GO:0009425">
    <property type="term" value="C:bacterial-type flagellum basal body"/>
    <property type="evidence" value="ECO:0007669"/>
    <property type="project" value="InterPro"/>
</dbReference>
<sequence length="60" mass="6687">PEVRDAIIRLLSSKQAEELSVLEGKDKLAADIRKQVNDILGVKQPNEGVKKVLFNAFIIQ</sequence>
<feature type="non-terminal residue" evidence="11">
    <location>
        <position position="1"/>
    </location>
</feature>
<keyword evidence="10" id="KW-0997">Cell inner membrane</keyword>
<dbReference type="EMBL" id="SJZB01000039">
    <property type="protein sequence ID" value="TCJ13472.1"/>
    <property type="molecule type" value="Genomic_DNA"/>
</dbReference>
<keyword evidence="11" id="KW-0969">Cilium</keyword>
<comment type="function">
    <text evidence="1 10">Controls the rotational direction of flagella during chemotaxis.</text>
</comment>
<gene>
    <name evidence="11" type="ORF">EZJ19_10505</name>
</gene>
<evidence type="ECO:0000256" key="3">
    <source>
        <dbReference type="ARBA" id="ARBA00008281"/>
    </source>
</evidence>
<evidence type="ECO:0000256" key="1">
    <source>
        <dbReference type="ARBA" id="ARBA00002254"/>
    </source>
</evidence>
<dbReference type="RefSeq" id="WP_206199399.1">
    <property type="nucleotide sequence ID" value="NZ_SJZB01000039.1"/>
</dbReference>
<dbReference type="Pfam" id="PF03748">
    <property type="entry name" value="FliL"/>
    <property type="match status" value="1"/>
</dbReference>
<keyword evidence="7 10" id="KW-0283">Flagellar rotation</keyword>
<organism evidence="11 12">
    <name type="scientific">Parasulfuritortus cantonensis</name>
    <dbReference type="NCBI Taxonomy" id="2528202"/>
    <lineage>
        <taxon>Bacteria</taxon>
        <taxon>Pseudomonadati</taxon>
        <taxon>Pseudomonadota</taxon>
        <taxon>Betaproteobacteria</taxon>
        <taxon>Nitrosomonadales</taxon>
        <taxon>Thiobacillaceae</taxon>
        <taxon>Parasulfuritortus</taxon>
    </lineage>
</organism>
<evidence type="ECO:0000256" key="7">
    <source>
        <dbReference type="ARBA" id="ARBA00022779"/>
    </source>
</evidence>
<evidence type="ECO:0000313" key="11">
    <source>
        <dbReference type="EMBL" id="TCJ13472.1"/>
    </source>
</evidence>
<keyword evidence="9 10" id="KW-0472">Membrane</keyword>
<keyword evidence="5 10" id="KW-0145">Chemotaxis</keyword>
<keyword evidence="8" id="KW-1133">Transmembrane helix</keyword>
<keyword evidence="12" id="KW-1185">Reference proteome</keyword>
<evidence type="ECO:0000256" key="4">
    <source>
        <dbReference type="ARBA" id="ARBA00022475"/>
    </source>
</evidence>
<proteinExistence type="inferred from homology"/>
<comment type="similarity">
    <text evidence="3 10">Belongs to the FliL family.</text>
</comment>
<dbReference type="GO" id="GO:0005886">
    <property type="term" value="C:plasma membrane"/>
    <property type="evidence" value="ECO:0007669"/>
    <property type="project" value="UniProtKB-SubCell"/>
</dbReference>
<keyword evidence="11" id="KW-0966">Cell projection</keyword>
<dbReference type="GO" id="GO:0006935">
    <property type="term" value="P:chemotaxis"/>
    <property type="evidence" value="ECO:0007669"/>
    <property type="project" value="UniProtKB-KW"/>
</dbReference>
<comment type="subcellular location">
    <subcellularLocation>
        <location evidence="10">Cell inner membrane</location>
    </subcellularLocation>
    <subcellularLocation>
        <location evidence="2">Cell membrane</location>
        <topology evidence="2">Single-pass membrane protein</topology>
    </subcellularLocation>
</comment>
<name>A0A4R1B5Q4_9PROT</name>
<comment type="caution">
    <text evidence="11">The sequence shown here is derived from an EMBL/GenBank/DDBJ whole genome shotgun (WGS) entry which is preliminary data.</text>
</comment>
<reference evidence="11 12" key="1">
    <citation type="submission" date="2019-03" db="EMBL/GenBank/DDBJ databases">
        <title>Genome sequence of Thiobacillaceae bacterium LSR1, a sulfur-oxidizing bacterium isolated from freshwater sediment.</title>
        <authorList>
            <person name="Li S."/>
        </authorList>
    </citation>
    <scope>NUCLEOTIDE SEQUENCE [LARGE SCALE GENOMIC DNA]</scope>
    <source>
        <strain evidence="11 12">LSR1</strain>
    </source>
</reference>
<accession>A0A4R1B5Q4</accession>
<evidence type="ECO:0000256" key="5">
    <source>
        <dbReference type="ARBA" id="ARBA00022500"/>
    </source>
</evidence>
<keyword evidence="11" id="KW-0282">Flagellum</keyword>
<dbReference type="PANTHER" id="PTHR35091">
    <property type="entry name" value="FLAGELLAR PROTEIN FLIL"/>
    <property type="match status" value="1"/>
</dbReference>
<evidence type="ECO:0000313" key="12">
    <source>
        <dbReference type="Proteomes" id="UP000295443"/>
    </source>
</evidence>
<dbReference type="GO" id="GO:0071978">
    <property type="term" value="P:bacterial-type flagellum-dependent swarming motility"/>
    <property type="evidence" value="ECO:0007669"/>
    <property type="project" value="TreeGrafter"/>
</dbReference>